<dbReference type="EMBL" id="JARVCO010000006">
    <property type="protein sequence ID" value="MDZ8117859.1"/>
    <property type="molecule type" value="Genomic_DNA"/>
</dbReference>
<dbReference type="Proteomes" id="UP001290861">
    <property type="component" value="Unassembled WGS sequence"/>
</dbReference>
<protein>
    <submittedName>
        <fullName evidence="2">Uncharacterized protein</fullName>
    </submittedName>
</protein>
<organism evidence="2 3">
    <name type="scientific">Pontiella agarivorans</name>
    <dbReference type="NCBI Taxonomy" id="3038953"/>
    <lineage>
        <taxon>Bacteria</taxon>
        <taxon>Pseudomonadati</taxon>
        <taxon>Kiritimatiellota</taxon>
        <taxon>Kiritimatiellia</taxon>
        <taxon>Kiritimatiellales</taxon>
        <taxon>Pontiellaceae</taxon>
        <taxon>Pontiella</taxon>
    </lineage>
</organism>
<accession>A0ABU5MUF7</accession>
<comment type="caution">
    <text evidence="2">The sequence shown here is derived from an EMBL/GenBank/DDBJ whole genome shotgun (WGS) entry which is preliminary data.</text>
</comment>
<proteinExistence type="predicted"/>
<dbReference type="Gene3D" id="3.30.420.40">
    <property type="match status" value="2"/>
</dbReference>
<sequence length="470" mass="52392">MKDLLSKINKFREKTVTAVCRTPDGIEWTSVKISQEGTEPVSQNRLDIDLPDSLASEDLETNDFPNFADNFKGEVTVAVQASALLMRTMDFPSTDPQEVADMVGFQIDKISPFPIDLLAVSHEMLSVGADTSRVLMSAVRREQINHIGEVFEKHGIRIHSIDARVLGWLNLLQHEKRLTGNECEIIVIDDGIDLVLAVLHNGQPLTFRPLAGSLNDPEIPAELAYEFSYTLTTLDAEYDLPAPENIHFWTLEHLPPVFVSELSEKTGVTIENSTLAELPPLSEGILRRTLSAEPHIELIPAEWLEQEKNRKMRKQFAILTGSIAAVWLSILLIFLSVFKIRDMKLASVQKEAAAIAPLAAQAAQNKNKLEKLKAASDRTYSSLECLREATRLLPAGDIEFVSYNYSKDKGVTLRGTGRDKSIITDFYTTLNKSDLFDGVRNESVTEKTTKGVRRAVFSVTLPLSRKEESS</sequence>
<feature type="transmembrane region" description="Helical" evidence="1">
    <location>
        <begin position="316"/>
        <end position="338"/>
    </location>
</feature>
<reference evidence="2 3" key="1">
    <citation type="journal article" date="2024" name="Appl. Environ. Microbiol.">
        <title>Pontiella agarivorans sp. nov., a novel marine anaerobic bacterium capable of degrading macroalgal polysaccharides and fixing nitrogen.</title>
        <authorList>
            <person name="Liu N."/>
            <person name="Kivenson V."/>
            <person name="Peng X."/>
            <person name="Cui Z."/>
            <person name="Lankiewicz T.S."/>
            <person name="Gosselin K.M."/>
            <person name="English C.J."/>
            <person name="Blair E.M."/>
            <person name="O'Malley M.A."/>
            <person name="Valentine D.L."/>
        </authorList>
    </citation>
    <scope>NUCLEOTIDE SEQUENCE [LARGE SCALE GENOMIC DNA]</scope>
    <source>
        <strain evidence="2 3">NLcol2</strain>
    </source>
</reference>
<dbReference type="InterPro" id="IPR007813">
    <property type="entry name" value="PilN"/>
</dbReference>
<evidence type="ECO:0000313" key="2">
    <source>
        <dbReference type="EMBL" id="MDZ8117859.1"/>
    </source>
</evidence>
<dbReference type="Gene3D" id="3.30.1490.300">
    <property type="match status" value="1"/>
</dbReference>
<dbReference type="Pfam" id="PF05137">
    <property type="entry name" value="PilN"/>
    <property type="match status" value="1"/>
</dbReference>
<dbReference type="InterPro" id="IPR043129">
    <property type="entry name" value="ATPase_NBD"/>
</dbReference>
<keyword evidence="1" id="KW-0472">Membrane</keyword>
<keyword evidence="1" id="KW-0812">Transmembrane</keyword>
<name>A0ABU5MUF7_9BACT</name>
<keyword evidence="1" id="KW-1133">Transmembrane helix</keyword>
<evidence type="ECO:0000313" key="3">
    <source>
        <dbReference type="Proteomes" id="UP001290861"/>
    </source>
</evidence>
<dbReference type="SUPFAM" id="SSF53067">
    <property type="entry name" value="Actin-like ATPase domain"/>
    <property type="match status" value="1"/>
</dbReference>
<keyword evidence="3" id="KW-1185">Reference proteome</keyword>
<gene>
    <name evidence="2" type="ORF">P9H32_04405</name>
</gene>
<evidence type="ECO:0000256" key="1">
    <source>
        <dbReference type="SAM" id="Phobius"/>
    </source>
</evidence>